<dbReference type="PANTHER" id="PTHR21641">
    <property type="entry name" value="TRANSLATION INITIATION FACTOR-RELATED"/>
    <property type="match status" value="1"/>
</dbReference>
<dbReference type="InterPro" id="IPR039294">
    <property type="entry name" value="EIF1AD"/>
</dbReference>
<dbReference type="EMBL" id="RBNI01000004">
    <property type="protein sequence ID" value="RUP52465.1"/>
    <property type="molecule type" value="Genomic_DNA"/>
</dbReference>
<feature type="compositionally biased region" description="Acidic residues" evidence="4">
    <location>
        <begin position="153"/>
        <end position="166"/>
    </location>
</feature>
<dbReference type="Gene3D" id="2.40.50.140">
    <property type="entry name" value="Nucleic acid-binding proteins"/>
    <property type="match status" value="1"/>
</dbReference>
<dbReference type="InterPro" id="IPR001253">
    <property type="entry name" value="TIF_eIF-1A"/>
</dbReference>
<feature type="compositionally biased region" description="Acidic residues" evidence="4">
    <location>
        <begin position="130"/>
        <end position="143"/>
    </location>
</feature>
<dbReference type="GO" id="GO:0005634">
    <property type="term" value="C:nucleus"/>
    <property type="evidence" value="ECO:0007669"/>
    <property type="project" value="TreeGrafter"/>
</dbReference>
<dbReference type="GO" id="GO:0003723">
    <property type="term" value="F:RNA binding"/>
    <property type="evidence" value="ECO:0007669"/>
    <property type="project" value="UniProtKB-KW"/>
</dbReference>
<dbReference type="InterPro" id="IPR012340">
    <property type="entry name" value="NA-bd_OB-fold"/>
</dbReference>
<protein>
    <recommendedName>
        <fullName evidence="5">S1-like domain-containing protein</fullName>
    </recommendedName>
</protein>
<feature type="region of interest" description="Disordered" evidence="4">
    <location>
        <begin position="109"/>
        <end position="166"/>
    </location>
</feature>
<dbReference type="GO" id="GO:0003743">
    <property type="term" value="F:translation initiation factor activity"/>
    <property type="evidence" value="ECO:0007669"/>
    <property type="project" value="UniProtKB-UniRule"/>
</dbReference>
<sequence length="166" mass="18648">MGRKQTAKQAIDTVPVPIPPQEIARVVGPRGKNLHEIGFADGRTTLVTLPPKFRNLIWVKRGNYVIVDPTVATTDKIGGEIVHPLMPAHIKQLKADGVWYTLTDRRSDSLRPPEFAEQDRQKEAPQSQAEEGESYEEDSDDDLFVNNNRPVQEDTESEEGTDDDEE</sequence>
<dbReference type="AlphaFoldDB" id="A0A433DP02"/>
<organism evidence="6 7">
    <name type="scientific">Jimgerdemannia flammicorona</name>
    <dbReference type="NCBI Taxonomy" id="994334"/>
    <lineage>
        <taxon>Eukaryota</taxon>
        <taxon>Fungi</taxon>
        <taxon>Fungi incertae sedis</taxon>
        <taxon>Mucoromycota</taxon>
        <taxon>Mucoromycotina</taxon>
        <taxon>Endogonomycetes</taxon>
        <taxon>Endogonales</taxon>
        <taxon>Endogonaceae</taxon>
        <taxon>Jimgerdemannia</taxon>
    </lineage>
</organism>
<dbReference type="SMART" id="SM00652">
    <property type="entry name" value="eIF1a"/>
    <property type="match status" value="1"/>
</dbReference>
<evidence type="ECO:0000313" key="6">
    <source>
        <dbReference type="EMBL" id="RUP52465.1"/>
    </source>
</evidence>
<proteinExistence type="inferred from homology"/>
<evidence type="ECO:0000256" key="2">
    <source>
        <dbReference type="ARBA" id="ARBA00022884"/>
    </source>
</evidence>
<dbReference type="OrthoDB" id="1738325at2759"/>
<evidence type="ECO:0000259" key="5">
    <source>
        <dbReference type="PROSITE" id="PS50832"/>
    </source>
</evidence>
<evidence type="ECO:0000256" key="4">
    <source>
        <dbReference type="SAM" id="MobiDB-lite"/>
    </source>
</evidence>
<dbReference type="Pfam" id="PF01176">
    <property type="entry name" value="eIF-1a"/>
    <property type="match status" value="1"/>
</dbReference>
<keyword evidence="7" id="KW-1185">Reference proteome</keyword>
<keyword evidence="2" id="KW-0694">RNA-binding</keyword>
<reference evidence="6 7" key="1">
    <citation type="journal article" date="2018" name="New Phytol.">
        <title>Phylogenomics of Endogonaceae and evolution of mycorrhizas within Mucoromycota.</title>
        <authorList>
            <person name="Chang Y."/>
            <person name="Desiro A."/>
            <person name="Na H."/>
            <person name="Sandor L."/>
            <person name="Lipzen A."/>
            <person name="Clum A."/>
            <person name="Barry K."/>
            <person name="Grigoriev I.V."/>
            <person name="Martin F.M."/>
            <person name="Stajich J.E."/>
            <person name="Smith M.E."/>
            <person name="Bonito G."/>
            <person name="Spatafora J.W."/>
        </authorList>
    </citation>
    <scope>NUCLEOTIDE SEQUENCE [LARGE SCALE GENOMIC DNA]</scope>
    <source>
        <strain evidence="6 7">GMNB39</strain>
    </source>
</reference>
<keyword evidence="3" id="KW-0396">Initiation factor</keyword>
<dbReference type="PROSITE" id="PS50832">
    <property type="entry name" value="S1_IF1_TYPE"/>
    <property type="match status" value="1"/>
</dbReference>
<dbReference type="Proteomes" id="UP000268093">
    <property type="component" value="Unassembled WGS sequence"/>
</dbReference>
<name>A0A433DP02_9FUNG</name>
<comment type="caution">
    <text evidence="6">The sequence shown here is derived from an EMBL/GenBank/DDBJ whole genome shotgun (WGS) entry which is preliminary data.</text>
</comment>
<feature type="domain" description="S1-like" evidence="5">
    <location>
        <begin position="21"/>
        <end position="86"/>
    </location>
</feature>
<keyword evidence="3" id="KW-0648">Protein biosynthesis</keyword>
<comment type="similarity">
    <text evidence="1">Belongs to the EIF1AD family.</text>
</comment>
<dbReference type="PANTHER" id="PTHR21641:SF0">
    <property type="entry name" value="RNA-BINDING PROTEIN EIF1AD-RELATED"/>
    <property type="match status" value="1"/>
</dbReference>
<gene>
    <name evidence="6" type="ORF">BC936DRAFT_145222</name>
</gene>
<dbReference type="InterPro" id="IPR006196">
    <property type="entry name" value="RNA-binding_domain_S1_IF1"/>
</dbReference>
<dbReference type="SUPFAM" id="SSF50249">
    <property type="entry name" value="Nucleic acid-binding proteins"/>
    <property type="match status" value="1"/>
</dbReference>
<evidence type="ECO:0000256" key="1">
    <source>
        <dbReference type="ARBA" id="ARBA00007340"/>
    </source>
</evidence>
<evidence type="ECO:0000256" key="3">
    <source>
        <dbReference type="PROSITE-ProRule" id="PRU00181"/>
    </source>
</evidence>
<accession>A0A433DP02</accession>
<evidence type="ECO:0000313" key="7">
    <source>
        <dbReference type="Proteomes" id="UP000268093"/>
    </source>
</evidence>